<dbReference type="AlphaFoldDB" id="A0A437PME1"/>
<dbReference type="Proteomes" id="UP000282832">
    <property type="component" value="Unassembled WGS sequence"/>
</dbReference>
<dbReference type="InterPro" id="IPR009241">
    <property type="entry name" value="HigB-like"/>
</dbReference>
<evidence type="ECO:0000313" key="1">
    <source>
        <dbReference type="EMBL" id="RVU23339.1"/>
    </source>
</evidence>
<comment type="caution">
    <text evidence="1">The sequence shown here is derived from an EMBL/GenBank/DDBJ whole genome shotgun (WGS) entry which is preliminary data.</text>
</comment>
<dbReference type="RefSeq" id="WP_127805501.1">
    <property type="nucleotide sequence ID" value="NZ_SACY01000006.1"/>
</dbReference>
<dbReference type="EMBL" id="SACY01000006">
    <property type="protein sequence ID" value="RVU23339.1"/>
    <property type="molecule type" value="Genomic_DNA"/>
</dbReference>
<evidence type="ECO:0000313" key="2">
    <source>
        <dbReference type="Proteomes" id="UP000282832"/>
    </source>
</evidence>
<reference evidence="1 2" key="1">
    <citation type="submission" date="2019-01" db="EMBL/GenBank/DDBJ databases">
        <authorList>
            <person name="Chen W.-M."/>
        </authorList>
    </citation>
    <scope>NUCLEOTIDE SEQUENCE [LARGE SCALE GENOMIC DNA]</scope>
    <source>
        <strain evidence="1 2">FSY-15</strain>
    </source>
</reference>
<name>A0A437PME1_9BACT</name>
<gene>
    <name evidence="1" type="ORF">EOJ36_11445</name>
</gene>
<proteinExistence type="predicted"/>
<sequence>MKNQFKRNVFFYREYFMEFFEPLPDHVKEKITWTLNLIVELERIPTNYFKYITSSSGLYEIRIEYSSNIYRVFSFFDEGNLLVVINGFQKKSNKVPLRKIELAEKLKKNYFDEKENGKHDFIR</sequence>
<protein>
    <submittedName>
        <fullName evidence="1">Type II toxin-antitoxin system RelE/ParE family toxin</fullName>
    </submittedName>
</protein>
<dbReference type="Pfam" id="PF05973">
    <property type="entry name" value="Gp49"/>
    <property type="match status" value="1"/>
</dbReference>
<organism evidence="1 2">
    <name type="scientific">Sandaracinomonas limnophila</name>
    <dbReference type="NCBI Taxonomy" id="1862386"/>
    <lineage>
        <taxon>Bacteria</taxon>
        <taxon>Pseudomonadati</taxon>
        <taxon>Bacteroidota</taxon>
        <taxon>Cytophagia</taxon>
        <taxon>Cytophagales</taxon>
        <taxon>Flectobacillaceae</taxon>
        <taxon>Sandaracinomonas</taxon>
    </lineage>
</organism>
<accession>A0A437PME1</accession>
<dbReference type="OrthoDB" id="573082at2"/>
<keyword evidence="2" id="KW-1185">Reference proteome</keyword>